<dbReference type="Pfam" id="PF24764">
    <property type="entry name" value="rva_4"/>
    <property type="match status" value="2"/>
</dbReference>
<dbReference type="InterPro" id="IPR058913">
    <property type="entry name" value="Integrase_dom_put"/>
</dbReference>
<feature type="compositionally biased region" description="Acidic residues" evidence="1">
    <location>
        <begin position="468"/>
        <end position="478"/>
    </location>
</feature>
<protein>
    <recommendedName>
        <fullName evidence="2">Integrase core domain-containing protein</fullName>
    </recommendedName>
</protein>
<dbReference type="InterPro" id="IPR012337">
    <property type="entry name" value="RNaseH-like_sf"/>
</dbReference>
<evidence type="ECO:0000256" key="1">
    <source>
        <dbReference type="SAM" id="MobiDB-lite"/>
    </source>
</evidence>
<dbReference type="SUPFAM" id="SSF53098">
    <property type="entry name" value="Ribonuclease H-like"/>
    <property type="match status" value="1"/>
</dbReference>
<feature type="region of interest" description="Disordered" evidence="1">
    <location>
        <begin position="461"/>
        <end position="492"/>
    </location>
</feature>
<evidence type="ECO:0000259" key="2">
    <source>
        <dbReference type="Pfam" id="PF24764"/>
    </source>
</evidence>
<name>A0A5A9MX68_9TELE</name>
<keyword evidence="4" id="KW-1185">Reference proteome</keyword>
<evidence type="ECO:0000313" key="4">
    <source>
        <dbReference type="Proteomes" id="UP000324632"/>
    </source>
</evidence>
<comment type="caution">
    <text evidence="3">The sequence shown here is derived from an EMBL/GenBank/DDBJ whole genome shotgun (WGS) entry which is preliminary data.</text>
</comment>
<gene>
    <name evidence="3" type="ORF">E1301_Tti022776</name>
</gene>
<dbReference type="PANTHER" id="PTHR46791:SF11">
    <property type="entry name" value="INTEGRASE CATALYTIC DOMAIN-CONTAINING PROTEIN"/>
    <property type="match status" value="1"/>
</dbReference>
<organism evidence="3 4">
    <name type="scientific">Triplophysa tibetana</name>
    <dbReference type="NCBI Taxonomy" id="1572043"/>
    <lineage>
        <taxon>Eukaryota</taxon>
        <taxon>Metazoa</taxon>
        <taxon>Chordata</taxon>
        <taxon>Craniata</taxon>
        <taxon>Vertebrata</taxon>
        <taxon>Euteleostomi</taxon>
        <taxon>Actinopterygii</taxon>
        <taxon>Neopterygii</taxon>
        <taxon>Teleostei</taxon>
        <taxon>Ostariophysi</taxon>
        <taxon>Cypriniformes</taxon>
        <taxon>Nemacheilidae</taxon>
        <taxon>Triplophysa</taxon>
    </lineage>
</organism>
<reference evidence="3 4" key="1">
    <citation type="journal article" date="2019" name="Mol. Ecol. Resour.">
        <title>Chromosome-level genome assembly of Triplophysa tibetana, a fish adapted to the harsh high-altitude environment of the Tibetan Plateau.</title>
        <authorList>
            <person name="Yang X."/>
            <person name="Liu H."/>
            <person name="Ma Z."/>
            <person name="Zou Y."/>
            <person name="Zou M."/>
            <person name="Mao Y."/>
            <person name="Li X."/>
            <person name="Wang H."/>
            <person name="Chen T."/>
            <person name="Wang W."/>
            <person name="Yang R."/>
        </authorList>
    </citation>
    <scope>NUCLEOTIDE SEQUENCE [LARGE SCALE GENOMIC DNA]</scope>
    <source>
        <strain evidence="3">TTIB1903HZAU</strain>
        <tissue evidence="3">Muscle</tissue>
    </source>
</reference>
<accession>A0A5A9MX68</accession>
<feature type="domain" description="Integrase core" evidence="2">
    <location>
        <begin position="297"/>
        <end position="370"/>
    </location>
</feature>
<dbReference type="PANTHER" id="PTHR46791">
    <property type="entry name" value="EXPRESSED PROTEIN"/>
    <property type="match status" value="1"/>
</dbReference>
<dbReference type="AlphaFoldDB" id="A0A5A9MX68"/>
<evidence type="ECO:0000313" key="3">
    <source>
        <dbReference type="EMBL" id="KAA0701578.1"/>
    </source>
</evidence>
<dbReference type="Proteomes" id="UP000324632">
    <property type="component" value="Chromosome 25"/>
</dbReference>
<feature type="domain" description="Integrase core" evidence="2">
    <location>
        <begin position="208"/>
        <end position="286"/>
    </location>
</feature>
<dbReference type="Pfam" id="PF13384">
    <property type="entry name" value="HTH_23"/>
    <property type="match status" value="1"/>
</dbReference>
<dbReference type="EMBL" id="SOYY01000025">
    <property type="protein sequence ID" value="KAA0701578.1"/>
    <property type="molecule type" value="Genomic_DNA"/>
</dbReference>
<proteinExistence type="predicted"/>
<sequence length="685" mass="78363">MDERPVEVSVEFIQHISEQLNSISSRLLQRPQESEADCLYYRLESVVRVLRRLAAVVSLPREDEIFNVLYSSLEHLSQADLCVNFAERGPTMTVGKEQLQFLLEQHFKVHDIARMYGVSYSSIRRWMKRYKLSVRQTYSDISSEDFKSIINNFIGQCPNSGYRIVVGHLRSLGIRVARGRVLEMIRHVDPVGTVLRSLDLQLTQRRPYSVPGPLSLWHIDGNHKLVRWRIVVHGGIDGYSRKIMYLKANSNNKAASVLDCFLEAVHEHGLPHRNETATSQEKGFITRELSGCGAMCGVICNYYSAFRHLEELSLLDPDQDLHLICLHYIMLPRLNHHLQMFTRTWDNHSLSTEGNMSPSQLWLAGHVMNSQLFLHTEDHRTLGIDWDAPVAVPDPVQEVILPEPPLALQDIINSHLSLTIDPLMVIEVTSEGTDENCLDSLEGDVDEDNIISPVVEFTSEGMSVDGPDNLEENVDEDSINAPAPNSPQVQRDHRQLISAEDFFVNSTLADSDDEDIRLASPVRRFSGNLQKCNTEANFNEIKSNLGDWISECGVPSIFSSTFQDVTSVFTQILKHYIYHRVASMVQQFKAGMNSCNLFWEKVATDWHEFLPLFTHTSVRLSRTVFRELFYVKWSAEGSNRREKEEDTMYQWECLLMSIQVCQYSAVSEALKTFTHCTRVMMMMMI</sequence>